<dbReference type="InterPro" id="IPR006629">
    <property type="entry name" value="LITAF"/>
</dbReference>
<keyword evidence="2" id="KW-0479">Metal-binding</keyword>
<evidence type="ECO:0000256" key="4">
    <source>
        <dbReference type="ARBA" id="ARBA00038356"/>
    </source>
</evidence>
<dbReference type="EMBL" id="JARPUR010000004">
    <property type="protein sequence ID" value="KAK4877590.1"/>
    <property type="molecule type" value="Genomic_DNA"/>
</dbReference>
<accession>A0AAN7SQ64</accession>
<sequence>MFGDIVDKYHRDGFAIIEDFLTEEEIQLLKDEANNLIENMPEESSRSIFSTKESEVIKNRYFLDSSDKISYFFEKGAVDTDGKLLVEPYLSLNKIGHALHDKNKVFRKITFDERVKETCFQLGMDDPVIVQSMYIFKNPQIGGEVVPHQDGTFLYTDPMKILGFWIALDDATLENGCLWFARASHKGGVHRRFIRNPDPEGDELLIFTSPPPHYQKSNFTSIPVKKGTCILIHGQVVHYSESNKSSKPRNAYAFHVMDQKNTKYSKDNWLQVPNGCSKELDVGVNNQSFNSIVDIPKMKSKSATAKNTRGKQQRSEVLTSTPFKEELERKQNNKEDKVKKLQTTTKKDKKAVTIKPIKSFVRKVFDASSSEEDNVDDTDLCDDDEVDDIDPNLMDTDNSFGESCIVCDEFEDNSEKNIGVITDNTFIHQFSNRTSTFLTSQPATLKCPYCHQDVKTVIELEPSGKTHLLAFVLIFVYDIY</sequence>
<dbReference type="GO" id="GO:0046872">
    <property type="term" value="F:metal ion binding"/>
    <property type="evidence" value="ECO:0007669"/>
    <property type="project" value="UniProtKB-KW"/>
</dbReference>
<protein>
    <recommendedName>
        <fullName evidence="6">LITAF domain-containing protein</fullName>
    </recommendedName>
</protein>
<dbReference type="Pfam" id="PF10601">
    <property type="entry name" value="zf-LITAF-like"/>
    <property type="match status" value="1"/>
</dbReference>
<comment type="caution">
    <text evidence="7">The sequence shown here is derived from an EMBL/GenBank/DDBJ whole genome shotgun (WGS) entry which is preliminary data.</text>
</comment>
<gene>
    <name evidence="7" type="ORF">RN001_010096</name>
</gene>
<feature type="domain" description="LITAF" evidence="6">
    <location>
        <begin position="441"/>
        <end position="476"/>
    </location>
</feature>
<evidence type="ECO:0000256" key="1">
    <source>
        <dbReference type="ARBA" id="ARBA00001962"/>
    </source>
</evidence>
<reference evidence="8" key="1">
    <citation type="submission" date="2023-01" db="EMBL/GenBank/DDBJ databases">
        <title>Key to firefly adult light organ development and bioluminescence: homeobox transcription factors regulate luciferase expression and transportation to peroxisome.</title>
        <authorList>
            <person name="Fu X."/>
        </authorList>
    </citation>
    <scope>NUCLEOTIDE SEQUENCE [LARGE SCALE GENOMIC DNA]</scope>
</reference>
<feature type="region of interest" description="Disordered" evidence="5">
    <location>
        <begin position="300"/>
        <end position="322"/>
    </location>
</feature>
<dbReference type="PANTHER" id="PTHR20883:SF15">
    <property type="entry name" value="PHYTANOYL-COA DIOXYGENASE DOMAIN-CONTAINING PROTEIN 1"/>
    <property type="match status" value="1"/>
</dbReference>
<dbReference type="SUPFAM" id="SSF51197">
    <property type="entry name" value="Clavaminate synthase-like"/>
    <property type="match status" value="1"/>
</dbReference>
<comment type="similarity">
    <text evidence="4">Belongs to the PhyH family. PHYHD1 subfamily.</text>
</comment>
<evidence type="ECO:0000313" key="8">
    <source>
        <dbReference type="Proteomes" id="UP001353858"/>
    </source>
</evidence>
<evidence type="ECO:0000256" key="5">
    <source>
        <dbReference type="SAM" id="MobiDB-lite"/>
    </source>
</evidence>
<keyword evidence="8" id="KW-1185">Reference proteome</keyword>
<dbReference type="PANTHER" id="PTHR20883">
    <property type="entry name" value="PHYTANOYL-COA DIOXYGENASE DOMAIN CONTAINING 1"/>
    <property type="match status" value="1"/>
</dbReference>
<evidence type="ECO:0000313" key="7">
    <source>
        <dbReference type="EMBL" id="KAK4877590.1"/>
    </source>
</evidence>
<dbReference type="InterPro" id="IPR008775">
    <property type="entry name" value="Phytyl_CoA_dOase-like"/>
</dbReference>
<evidence type="ECO:0000256" key="3">
    <source>
        <dbReference type="ARBA" id="ARBA00023004"/>
    </source>
</evidence>
<organism evidence="7 8">
    <name type="scientific">Aquatica leii</name>
    <dbReference type="NCBI Taxonomy" id="1421715"/>
    <lineage>
        <taxon>Eukaryota</taxon>
        <taxon>Metazoa</taxon>
        <taxon>Ecdysozoa</taxon>
        <taxon>Arthropoda</taxon>
        <taxon>Hexapoda</taxon>
        <taxon>Insecta</taxon>
        <taxon>Pterygota</taxon>
        <taxon>Neoptera</taxon>
        <taxon>Endopterygota</taxon>
        <taxon>Coleoptera</taxon>
        <taxon>Polyphaga</taxon>
        <taxon>Elateriformia</taxon>
        <taxon>Elateroidea</taxon>
        <taxon>Lampyridae</taxon>
        <taxon>Luciolinae</taxon>
        <taxon>Aquatica</taxon>
    </lineage>
</organism>
<proteinExistence type="inferred from homology"/>
<evidence type="ECO:0000259" key="6">
    <source>
        <dbReference type="Pfam" id="PF10601"/>
    </source>
</evidence>
<evidence type="ECO:0000256" key="2">
    <source>
        <dbReference type="ARBA" id="ARBA00022723"/>
    </source>
</evidence>
<keyword evidence="3" id="KW-0408">Iron</keyword>
<name>A0AAN7SQ64_9COLE</name>
<dbReference type="Gene3D" id="2.60.120.620">
    <property type="entry name" value="q2cbj1_9rhob like domain"/>
    <property type="match status" value="1"/>
</dbReference>
<dbReference type="Proteomes" id="UP001353858">
    <property type="component" value="Unassembled WGS sequence"/>
</dbReference>
<dbReference type="Pfam" id="PF05721">
    <property type="entry name" value="PhyH"/>
    <property type="match status" value="1"/>
</dbReference>
<comment type="cofactor">
    <cofactor evidence="1">
        <name>Fe cation</name>
        <dbReference type="ChEBI" id="CHEBI:24875"/>
    </cofactor>
</comment>
<dbReference type="AlphaFoldDB" id="A0AAN7SQ64"/>